<keyword evidence="1" id="KW-0812">Transmembrane</keyword>
<feature type="transmembrane region" description="Helical" evidence="1">
    <location>
        <begin position="12"/>
        <end position="34"/>
    </location>
</feature>
<organism evidence="2 3">
    <name type="scientific">Lentibacillus salicampi</name>
    <dbReference type="NCBI Taxonomy" id="175306"/>
    <lineage>
        <taxon>Bacteria</taxon>
        <taxon>Bacillati</taxon>
        <taxon>Bacillota</taxon>
        <taxon>Bacilli</taxon>
        <taxon>Bacillales</taxon>
        <taxon>Bacillaceae</taxon>
        <taxon>Lentibacillus</taxon>
    </lineage>
</organism>
<accession>A0A4Y9A9T9</accession>
<evidence type="ECO:0000313" key="3">
    <source>
        <dbReference type="Proteomes" id="UP000298484"/>
    </source>
</evidence>
<name>A0A4Y9A9T9_9BACI</name>
<dbReference type="AlphaFoldDB" id="A0A4Y9A9T9"/>
<keyword evidence="1" id="KW-1133">Transmembrane helix</keyword>
<protein>
    <submittedName>
        <fullName evidence="2">Uncharacterized protein</fullName>
    </submittedName>
</protein>
<feature type="transmembrane region" description="Helical" evidence="1">
    <location>
        <begin position="96"/>
        <end position="118"/>
    </location>
</feature>
<dbReference type="OrthoDB" id="2970686at2"/>
<evidence type="ECO:0000313" key="2">
    <source>
        <dbReference type="EMBL" id="TFJ92646.1"/>
    </source>
</evidence>
<proteinExistence type="predicted"/>
<feature type="transmembrane region" description="Helical" evidence="1">
    <location>
        <begin position="40"/>
        <end position="59"/>
    </location>
</feature>
<feature type="transmembrane region" description="Helical" evidence="1">
    <location>
        <begin position="71"/>
        <end position="90"/>
    </location>
</feature>
<dbReference type="RefSeq" id="WP_135110312.1">
    <property type="nucleotide sequence ID" value="NZ_SRHY01000018.1"/>
</dbReference>
<dbReference type="EMBL" id="SRHY01000018">
    <property type="protein sequence ID" value="TFJ92646.1"/>
    <property type="molecule type" value="Genomic_DNA"/>
</dbReference>
<dbReference type="Proteomes" id="UP000298484">
    <property type="component" value="Unassembled WGS sequence"/>
</dbReference>
<keyword evidence="1" id="KW-0472">Membrane</keyword>
<sequence>MPVNLPSRQIYMLNVISSVLFFLASAITSVVTAVNFQTMLILTLIVIIYWILAVIITGLYKTSGNMKQIHLKTVISLVVIMIVFTLQQLMFIKIPFSASFVFFAFSLVFLTLMHIVFFRSGLHD</sequence>
<evidence type="ECO:0000256" key="1">
    <source>
        <dbReference type="SAM" id="Phobius"/>
    </source>
</evidence>
<comment type="caution">
    <text evidence="2">The sequence shown here is derived from an EMBL/GenBank/DDBJ whole genome shotgun (WGS) entry which is preliminary data.</text>
</comment>
<reference evidence="2 3" key="1">
    <citation type="submission" date="2019-03" db="EMBL/GenBank/DDBJ databases">
        <title>Genome sequence of Lentibacillus salicampi ATCC BAA-719.</title>
        <authorList>
            <person name="Maclea K.S."/>
            <person name="Simoes Junior M."/>
        </authorList>
    </citation>
    <scope>NUCLEOTIDE SEQUENCE [LARGE SCALE GENOMIC DNA]</scope>
    <source>
        <strain evidence="2 3">ATCC BAA-719</strain>
    </source>
</reference>
<gene>
    <name evidence="2" type="ORF">E4U82_11415</name>
</gene>
<keyword evidence="3" id="KW-1185">Reference proteome</keyword>